<dbReference type="NCBIfam" id="NF005840">
    <property type="entry name" value="PRK07757.1"/>
    <property type="match status" value="1"/>
</dbReference>
<evidence type="ECO:0000313" key="4">
    <source>
        <dbReference type="EMBL" id="QHT61171.1"/>
    </source>
</evidence>
<dbReference type="InterPro" id="IPR010167">
    <property type="entry name" value="NH2A_AcTrfase"/>
</dbReference>
<organism evidence="4 5">
    <name type="scientific">Paenibacillus lycopersici</name>
    <dbReference type="NCBI Taxonomy" id="2704462"/>
    <lineage>
        <taxon>Bacteria</taxon>
        <taxon>Bacillati</taxon>
        <taxon>Bacillota</taxon>
        <taxon>Bacilli</taxon>
        <taxon>Bacillales</taxon>
        <taxon>Paenibacillaceae</taxon>
        <taxon>Paenibacillus</taxon>
    </lineage>
</organism>
<proteinExistence type="predicted"/>
<feature type="domain" description="N-acetyltransferase" evidence="3">
    <location>
        <begin position="2"/>
        <end position="132"/>
    </location>
</feature>
<dbReference type="PANTHER" id="PTHR30602:SF12">
    <property type="entry name" value="AMINO-ACID ACETYLTRANSFERASE NAGS1, CHLOROPLASTIC-RELATED"/>
    <property type="match status" value="1"/>
</dbReference>
<evidence type="ECO:0000256" key="2">
    <source>
        <dbReference type="ARBA" id="ARBA00023315"/>
    </source>
</evidence>
<name>A0A6C0G0A7_9BACL</name>
<dbReference type="GO" id="GO:0004042">
    <property type="term" value="F:L-glutamate N-acetyltransferase activity"/>
    <property type="evidence" value="ECO:0007669"/>
    <property type="project" value="InterPro"/>
</dbReference>
<dbReference type="PROSITE" id="PS51186">
    <property type="entry name" value="GNAT"/>
    <property type="match status" value="1"/>
</dbReference>
<dbReference type="PANTHER" id="PTHR30602">
    <property type="entry name" value="AMINO-ACID ACETYLTRANSFERASE"/>
    <property type="match status" value="1"/>
</dbReference>
<dbReference type="RefSeq" id="WP_162357610.1">
    <property type="nucleotide sequence ID" value="NZ_CP048209.1"/>
</dbReference>
<evidence type="ECO:0000259" key="3">
    <source>
        <dbReference type="PROSITE" id="PS51186"/>
    </source>
</evidence>
<accession>A0A6C0G0A7</accession>
<dbReference type="AlphaFoldDB" id="A0A6C0G0A7"/>
<protein>
    <submittedName>
        <fullName evidence="4">N-acetyltransferase</fullName>
    </submittedName>
</protein>
<dbReference type="KEGG" id="plyc:GXP70_15205"/>
<dbReference type="CDD" id="cd04301">
    <property type="entry name" value="NAT_SF"/>
    <property type="match status" value="1"/>
</dbReference>
<evidence type="ECO:0000313" key="5">
    <source>
        <dbReference type="Proteomes" id="UP000476064"/>
    </source>
</evidence>
<dbReference type="Pfam" id="PF00583">
    <property type="entry name" value="Acetyltransf_1"/>
    <property type="match status" value="1"/>
</dbReference>
<dbReference type="InterPro" id="IPR016181">
    <property type="entry name" value="Acyl_CoA_acyltransferase"/>
</dbReference>
<evidence type="ECO:0000256" key="1">
    <source>
        <dbReference type="ARBA" id="ARBA00022679"/>
    </source>
</evidence>
<dbReference type="GO" id="GO:0005737">
    <property type="term" value="C:cytoplasm"/>
    <property type="evidence" value="ECO:0007669"/>
    <property type="project" value="InterPro"/>
</dbReference>
<keyword evidence="5" id="KW-1185">Reference proteome</keyword>
<dbReference type="SUPFAM" id="SSF55729">
    <property type="entry name" value="Acyl-CoA N-acyltransferases (Nat)"/>
    <property type="match status" value="1"/>
</dbReference>
<dbReference type="Gene3D" id="3.40.630.30">
    <property type="match status" value="1"/>
</dbReference>
<dbReference type="Proteomes" id="UP000476064">
    <property type="component" value="Chromosome"/>
</dbReference>
<reference evidence="4 5" key="1">
    <citation type="submission" date="2020-01" db="EMBL/GenBank/DDBJ databases">
        <title>Paenibacillus sp. nov., isolated from tomato rhizosphere.</title>
        <authorList>
            <person name="Weon H.-Y."/>
            <person name="Lee S.A."/>
        </authorList>
    </citation>
    <scope>NUCLEOTIDE SEQUENCE [LARGE SCALE GENOMIC DNA]</scope>
    <source>
        <strain evidence="4 5">12200R-189</strain>
    </source>
</reference>
<keyword evidence="1 4" id="KW-0808">Transferase</keyword>
<gene>
    <name evidence="4" type="ORF">GXP70_15205</name>
</gene>
<keyword evidence="2" id="KW-0012">Acyltransferase</keyword>
<dbReference type="GO" id="GO:0006526">
    <property type="term" value="P:L-arginine biosynthetic process"/>
    <property type="evidence" value="ECO:0007669"/>
    <property type="project" value="InterPro"/>
</dbReference>
<sequence>MDQIRKATMDDTNRMHQLINAYADEGKLLHRTLSSIYENLQCFYIAEIDGEIVGTVSLHILDKELAEVRSLTVSSECFGNGIGKRLVNAVIEETKTLGVTSLLSLTYQVGFFEKCGFTLIDKRTLPMAKIWKDCVHCSKYSNCDENAMIIHVS</sequence>
<dbReference type="InterPro" id="IPR000182">
    <property type="entry name" value="GNAT_dom"/>
</dbReference>
<dbReference type="EMBL" id="CP048209">
    <property type="protein sequence ID" value="QHT61171.1"/>
    <property type="molecule type" value="Genomic_DNA"/>
</dbReference>